<dbReference type="InterPro" id="IPR010840">
    <property type="entry name" value="YqiJ_OB"/>
</dbReference>
<comment type="caution">
    <text evidence="4">The sequence shown here is derived from an EMBL/GenBank/DDBJ whole genome shotgun (WGS) entry which is preliminary data.</text>
</comment>
<dbReference type="RefSeq" id="WP_160608491.1">
    <property type="nucleotide sequence ID" value="NZ_JAHVHS010000005.1"/>
</dbReference>
<dbReference type="AlphaFoldDB" id="A0A844Y0C1"/>
<sequence>MTLLEPHNLPFAGALAIMLVLAIFQLFGLSDMAGDADIGADADGDGLIETGALDGLFALLGIGRLPVTLWFALFLFVFAAIGLSGQELAESLTGAPLYAWLAALLAGGAALPVTGALARPLGAIMPKDHTTAVNTASLLGRRATITDGVARSGSPARAKVRDVHGQVHHLMVEPHEESSELHAGDEVLLVRREGNQFYATALAERRLSPTVN</sequence>
<reference evidence="4 5" key="1">
    <citation type="submission" date="2019-12" db="EMBL/GenBank/DDBJ databases">
        <title>Genomic-based taxomic classification of the family Erythrobacteraceae.</title>
        <authorList>
            <person name="Xu L."/>
        </authorList>
    </citation>
    <scope>NUCLEOTIDE SEQUENCE [LARGE SCALE GENOMIC DNA]</scope>
    <source>
        <strain evidence="4 5">DSM 16225</strain>
    </source>
</reference>
<keyword evidence="1" id="KW-1133">Transmembrane helix</keyword>
<dbReference type="Pfam" id="PF21001">
    <property type="entry name" value="YqiJ_N"/>
    <property type="match status" value="1"/>
</dbReference>
<evidence type="ECO:0000313" key="5">
    <source>
        <dbReference type="Proteomes" id="UP000444185"/>
    </source>
</evidence>
<dbReference type="Proteomes" id="UP000444185">
    <property type="component" value="Unassembled WGS sequence"/>
</dbReference>
<evidence type="ECO:0000259" key="2">
    <source>
        <dbReference type="Pfam" id="PF07290"/>
    </source>
</evidence>
<dbReference type="Pfam" id="PF07290">
    <property type="entry name" value="YqiJ_OB"/>
    <property type="match status" value="1"/>
</dbReference>
<feature type="transmembrane region" description="Helical" evidence="1">
    <location>
        <begin position="12"/>
        <end position="29"/>
    </location>
</feature>
<keyword evidence="1" id="KW-0812">Transmembrane</keyword>
<keyword evidence="5" id="KW-1185">Reference proteome</keyword>
<evidence type="ECO:0000259" key="3">
    <source>
        <dbReference type="Pfam" id="PF21001"/>
    </source>
</evidence>
<dbReference type="OrthoDB" id="7207054at2"/>
<dbReference type="InterPro" id="IPR048376">
    <property type="entry name" value="YqiJ_N"/>
</dbReference>
<feature type="transmembrane region" description="Helical" evidence="1">
    <location>
        <begin position="97"/>
        <end position="118"/>
    </location>
</feature>
<organism evidence="4 5">
    <name type="scientific">Qipengyuania gaetbuli</name>
    <dbReference type="NCBI Taxonomy" id="266952"/>
    <lineage>
        <taxon>Bacteria</taxon>
        <taxon>Pseudomonadati</taxon>
        <taxon>Pseudomonadota</taxon>
        <taxon>Alphaproteobacteria</taxon>
        <taxon>Sphingomonadales</taxon>
        <taxon>Erythrobacteraceae</taxon>
        <taxon>Qipengyuania</taxon>
    </lineage>
</organism>
<name>A0A844Y0C1_9SPHN</name>
<feature type="domain" description="Inner membrane protein YqiJ N-terminal" evidence="3">
    <location>
        <begin position="8"/>
        <end position="114"/>
    </location>
</feature>
<feature type="domain" description="Inner membrane protein YqiJ OB-fold" evidence="2">
    <location>
        <begin position="137"/>
        <end position="199"/>
    </location>
</feature>
<evidence type="ECO:0000256" key="1">
    <source>
        <dbReference type="SAM" id="Phobius"/>
    </source>
</evidence>
<dbReference type="EMBL" id="WTYF01000004">
    <property type="protein sequence ID" value="MXO51790.1"/>
    <property type="molecule type" value="Genomic_DNA"/>
</dbReference>
<gene>
    <name evidence="4" type="ORF">GRI42_10795</name>
</gene>
<evidence type="ECO:0000313" key="4">
    <source>
        <dbReference type="EMBL" id="MXO51790.1"/>
    </source>
</evidence>
<proteinExistence type="predicted"/>
<accession>A0A844Y0C1</accession>
<feature type="transmembrane region" description="Helical" evidence="1">
    <location>
        <begin position="67"/>
        <end position="85"/>
    </location>
</feature>
<keyword evidence="1" id="KW-0472">Membrane</keyword>
<protein>
    <submittedName>
        <fullName evidence="4">DUF1449 family protein</fullName>
    </submittedName>
</protein>